<feature type="binding site" evidence="7">
    <location>
        <position position="200"/>
    </location>
    <ligand>
        <name>L-glutamate</name>
        <dbReference type="ChEBI" id="CHEBI:29985"/>
    </ligand>
</feature>
<dbReference type="GO" id="GO:0005886">
    <property type="term" value="C:plasma membrane"/>
    <property type="evidence" value="ECO:0007669"/>
    <property type="project" value="TreeGrafter"/>
</dbReference>
<feature type="binding site" evidence="7">
    <location>
        <begin position="500"/>
        <end position="502"/>
    </location>
    <ligand>
        <name>L-glutamate</name>
        <dbReference type="ChEBI" id="CHEBI:29985"/>
    </ligand>
</feature>
<dbReference type="GO" id="GO:0103068">
    <property type="term" value="F:leukotriene C4 gamma-glutamyl transferase activity"/>
    <property type="evidence" value="ECO:0007669"/>
    <property type="project" value="UniProtKB-EC"/>
</dbReference>
<dbReference type="PANTHER" id="PTHR11686:SF9">
    <property type="entry name" value="RE13973P"/>
    <property type="match status" value="1"/>
</dbReference>
<dbReference type="RefSeq" id="XP_018733867.1">
    <property type="nucleotide sequence ID" value="XM_018881259.1"/>
</dbReference>
<dbReference type="Pfam" id="PF01019">
    <property type="entry name" value="G_glu_transpept"/>
    <property type="match status" value="1"/>
</dbReference>
<feature type="binding site" evidence="7">
    <location>
        <position position="524"/>
    </location>
    <ligand>
        <name>L-glutamate</name>
        <dbReference type="ChEBI" id="CHEBI:29985"/>
    </ligand>
</feature>
<dbReference type="InterPro" id="IPR043138">
    <property type="entry name" value="GGT_lsub"/>
</dbReference>
<evidence type="ECO:0000256" key="7">
    <source>
        <dbReference type="PIRSR" id="PIRSR600101-2"/>
    </source>
</evidence>
<comment type="catalytic activity">
    <reaction evidence="2 8">
        <text>glutathione + H2O = L-cysteinylglycine + L-glutamate</text>
        <dbReference type="Rhea" id="RHEA:28807"/>
        <dbReference type="ChEBI" id="CHEBI:15377"/>
        <dbReference type="ChEBI" id="CHEBI:29985"/>
        <dbReference type="ChEBI" id="CHEBI:57925"/>
        <dbReference type="ChEBI" id="CHEBI:61694"/>
        <dbReference type="EC" id="3.4.19.13"/>
    </reaction>
</comment>
<evidence type="ECO:0000313" key="10">
    <source>
        <dbReference type="EMBL" id="ANB11390.1"/>
    </source>
</evidence>
<proteinExistence type="inferred from homology"/>
<evidence type="ECO:0000256" key="3">
    <source>
        <dbReference type="ARBA" id="ARBA00005115"/>
    </source>
</evidence>
<evidence type="ECO:0000313" key="11">
    <source>
        <dbReference type="Proteomes" id="UP000189580"/>
    </source>
</evidence>
<gene>
    <name evidence="10" type="primary">ECM38</name>
    <name evidence="10" type="ORF">AWJ20_4199</name>
</gene>
<comment type="catalytic activity">
    <reaction evidence="1 8">
        <text>an S-substituted glutathione + H2O = an S-substituted L-cysteinylglycine + L-glutamate</text>
        <dbReference type="Rhea" id="RHEA:59468"/>
        <dbReference type="ChEBI" id="CHEBI:15377"/>
        <dbReference type="ChEBI" id="CHEBI:29985"/>
        <dbReference type="ChEBI" id="CHEBI:90779"/>
        <dbReference type="ChEBI" id="CHEBI:143103"/>
        <dbReference type="EC" id="3.4.19.13"/>
    </reaction>
</comment>
<sequence>MTRINSEKGSLLPLNEPDKTSGSMGHKSETPDRLGSQTKKYVRLVSAVLISLVLVANIDYRFGGQIISSVLQSSGCNHGSMQQHMNHHSQDGISGNPGYNVEKFKSLFSNQNVYITGGSADPHPDPKHLVTAHKAAVACDVPLCSTMGTDILRRGGSAVDAALTVALCIGSVNSFSSGLGGGGFMTVHHPNGTALTFDFRETAPALAHKNMYKGHPERARVGGLAAGIPGELAGLDVAISKFGSGVLSWEELIEPVIKLNREGYLVSEPLELASKRAQSTLIRDADDWSFLITRDDFTGFLRTKIQGELVQRPALADTLEKIARNGSSAIFYDPEGPIVPALVAKIQATGGVATAEDFANYQVNINEPLRTEFFGREVFTTPNPSSGPALILGLNIFNQLEANGLHTTDLGDVETQRLIEVMKWISSARTELGDPFDIDNPRANEIMSHKWADEVRSKISDNHTLSWEEYDPSYEPNDPHGTAHISIIDETGMAVSFTTTVNLEFGALVVDPVTGIVINSEMDDFSLPETDNGYNLHPSIYNYVAPFKRPLSSCVPTIITKDGVPELIVGAAGGSRILTGVLQAIVRTYVYKLPLLDTIAIPRVHHQLLPEFACIEEGAPQSVIHGLESRGHLAIFLPPATAMNAIYRDPDSGTIHAVSDYWRKRGRGDGY</sequence>
<dbReference type="EC" id="2.3.2.2" evidence="8"/>
<dbReference type="SUPFAM" id="SSF56235">
    <property type="entry name" value="N-terminal nucleophile aminohydrolases (Ntn hydrolases)"/>
    <property type="match status" value="1"/>
</dbReference>
<dbReference type="Proteomes" id="UP000189580">
    <property type="component" value="Chromosome c"/>
</dbReference>
<dbReference type="Gene3D" id="3.60.20.40">
    <property type="match status" value="1"/>
</dbReference>
<evidence type="ECO:0000256" key="4">
    <source>
        <dbReference type="ARBA" id="ARBA00009381"/>
    </source>
</evidence>
<dbReference type="InterPro" id="IPR000101">
    <property type="entry name" value="GGT_peptidase"/>
</dbReference>
<comment type="pathway">
    <text evidence="3 8">Sulfur metabolism; glutathione metabolism.</text>
</comment>
<comment type="similarity">
    <text evidence="4">Belongs to the gamma-glutamyltransferase family.</text>
</comment>
<keyword evidence="8" id="KW-0012">Acyltransferase</keyword>
<dbReference type="NCBIfam" id="TIGR00066">
    <property type="entry name" value="g_glut_trans"/>
    <property type="match status" value="1"/>
</dbReference>
<organism evidence="10 11">
    <name type="scientific">Sugiyamaella lignohabitans</name>
    <dbReference type="NCBI Taxonomy" id="796027"/>
    <lineage>
        <taxon>Eukaryota</taxon>
        <taxon>Fungi</taxon>
        <taxon>Dikarya</taxon>
        <taxon>Ascomycota</taxon>
        <taxon>Saccharomycotina</taxon>
        <taxon>Dipodascomycetes</taxon>
        <taxon>Dipodascales</taxon>
        <taxon>Trichomonascaceae</taxon>
        <taxon>Sugiyamaella</taxon>
    </lineage>
</organism>
<comment type="function">
    <text evidence="8">Cleaves the gamma-glutamyl peptide bond of glutathione and glutathione conjugates.</text>
</comment>
<comment type="catalytic activity">
    <reaction evidence="5 8">
        <text>an N-terminal (5-L-glutamyl)-[peptide] + an alpha-amino acid = 5-L-glutamyl amino acid + an N-terminal L-alpha-aminoacyl-[peptide]</text>
        <dbReference type="Rhea" id="RHEA:23904"/>
        <dbReference type="Rhea" id="RHEA-COMP:9780"/>
        <dbReference type="Rhea" id="RHEA-COMP:9795"/>
        <dbReference type="ChEBI" id="CHEBI:77644"/>
        <dbReference type="ChEBI" id="CHEBI:78597"/>
        <dbReference type="ChEBI" id="CHEBI:78599"/>
        <dbReference type="ChEBI" id="CHEBI:78608"/>
        <dbReference type="EC" id="2.3.2.2"/>
    </reaction>
</comment>
<name>A0A167C9D5_9ASCO</name>
<accession>A0A167C9D5</accession>
<feature type="binding site" evidence="7">
    <location>
        <begin position="552"/>
        <end position="553"/>
    </location>
    <ligand>
        <name>L-glutamate</name>
        <dbReference type="ChEBI" id="CHEBI:29985"/>
    </ligand>
</feature>
<protein>
    <recommendedName>
        <fullName evidence="8">Glutathione hydrolase</fullName>
        <ecNumber evidence="8">2.3.2.2</ecNumber>
        <ecNumber evidence="8">3.4.19.13</ecNumber>
    </recommendedName>
    <alternativeName>
        <fullName evidence="8">Gamma-glutamyltransferase</fullName>
    </alternativeName>
    <alternativeName>
        <fullName evidence="8">Gamma-glutamyltranspeptidase</fullName>
    </alternativeName>
</protein>
<dbReference type="InterPro" id="IPR029055">
    <property type="entry name" value="Ntn_hydrolases_N"/>
</dbReference>
<feature type="region of interest" description="Disordered" evidence="9">
    <location>
        <begin position="1"/>
        <end position="35"/>
    </location>
</feature>
<dbReference type="GeneID" id="30036304"/>
<dbReference type="Gene3D" id="1.10.246.130">
    <property type="match status" value="1"/>
</dbReference>
<dbReference type="OrthoDB" id="1081007at2759"/>
<feature type="active site" description="Nucleophile" evidence="6">
    <location>
        <position position="482"/>
    </location>
</feature>
<dbReference type="UniPathway" id="UPA00204"/>
<evidence type="ECO:0000256" key="8">
    <source>
        <dbReference type="RuleBase" id="RU368068"/>
    </source>
</evidence>
<keyword evidence="8 10" id="KW-0808">Transferase</keyword>
<evidence type="ECO:0000256" key="5">
    <source>
        <dbReference type="ARBA" id="ARBA00047417"/>
    </source>
</evidence>
<dbReference type="FunFam" id="3.60.20.40:FF:000001">
    <property type="entry name" value="Gamma-glutamyltranspeptidase 1"/>
    <property type="match status" value="1"/>
</dbReference>
<evidence type="ECO:0000256" key="9">
    <source>
        <dbReference type="SAM" id="MobiDB-lite"/>
    </source>
</evidence>
<evidence type="ECO:0000256" key="6">
    <source>
        <dbReference type="PIRSR" id="PIRSR600101-1"/>
    </source>
</evidence>
<evidence type="ECO:0000256" key="2">
    <source>
        <dbReference type="ARBA" id="ARBA00001089"/>
    </source>
</evidence>
<dbReference type="GO" id="GO:0006751">
    <property type="term" value="P:glutathione catabolic process"/>
    <property type="evidence" value="ECO:0007669"/>
    <property type="project" value="UniProtKB-UniRule"/>
</dbReference>
<dbReference type="PRINTS" id="PR01210">
    <property type="entry name" value="GGTRANSPTASE"/>
</dbReference>
<dbReference type="KEGG" id="slb:AWJ20_4199"/>
<keyword evidence="8" id="KW-0378">Hydrolase</keyword>
<dbReference type="PANTHER" id="PTHR11686">
    <property type="entry name" value="GAMMA GLUTAMYL TRANSPEPTIDASE"/>
    <property type="match status" value="1"/>
</dbReference>
<dbReference type="AlphaFoldDB" id="A0A167C9D5"/>
<feature type="binding site" evidence="7">
    <location>
        <position position="574"/>
    </location>
    <ligand>
        <name>L-glutamate</name>
        <dbReference type="ChEBI" id="CHEBI:29985"/>
    </ligand>
</feature>
<keyword evidence="11" id="KW-1185">Reference proteome</keyword>
<dbReference type="GO" id="GO:0000324">
    <property type="term" value="C:fungal-type vacuole"/>
    <property type="evidence" value="ECO:0007669"/>
    <property type="project" value="TreeGrafter"/>
</dbReference>
<dbReference type="InterPro" id="IPR043137">
    <property type="entry name" value="GGT_ssub_C"/>
</dbReference>
<dbReference type="GO" id="GO:0036374">
    <property type="term" value="F:glutathione hydrolase activity"/>
    <property type="evidence" value="ECO:0007669"/>
    <property type="project" value="UniProtKB-UniRule"/>
</dbReference>
<reference evidence="10 11" key="1">
    <citation type="submission" date="2016-02" db="EMBL/GenBank/DDBJ databases">
        <title>Complete genome sequence and transcriptome regulation of the pentose utilising yeast Sugiyamaella lignohabitans.</title>
        <authorList>
            <person name="Bellasio M."/>
            <person name="Peymann A."/>
            <person name="Valli M."/>
            <person name="Sipitzky M."/>
            <person name="Graf A."/>
            <person name="Sauer M."/>
            <person name="Marx H."/>
            <person name="Mattanovich D."/>
        </authorList>
    </citation>
    <scope>NUCLEOTIDE SEQUENCE [LARGE SCALE GENOMIC DNA]</scope>
    <source>
        <strain evidence="10 11">CBS 10342</strain>
    </source>
</reference>
<evidence type="ECO:0000256" key="1">
    <source>
        <dbReference type="ARBA" id="ARBA00001049"/>
    </source>
</evidence>
<dbReference type="EC" id="3.4.19.13" evidence="8"/>
<dbReference type="EMBL" id="CP014500">
    <property type="protein sequence ID" value="ANB11390.1"/>
    <property type="molecule type" value="Genomic_DNA"/>
</dbReference>